<dbReference type="Gene3D" id="2.60.120.260">
    <property type="entry name" value="Galactose-binding domain-like"/>
    <property type="match status" value="2"/>
</dbReference>
<dbReference type="GO" id="GO:0009251">
    <property type="term" value="P:glucan catabolic process"/>
    <property type="evidence" value="ECO:0007669"/>
    <property type="project" value="TreeGrafter"/>
</dbReference>
<evidence type="ECO:0000256" key="2">
    <source>
        <dbReference type="ARBA" id="ARBA00022801"/>
    </source>
</evidence>
<dbReference type="Proteomes" id="UP000642920">
    <property type="component" value="Unassembled WGS sequence"/>
</dbReference>
<dbReference type="AlphaFoldDB" id="A0A937DKU1"/>
<dbReference type="NCBIfam" id="TIGR04183">
    <property type="entry name" value="Por_Secre_tail"/>
    <property type="match status" value="1"/>
</dbReference>
<feature type="domain" description="CBM6" evidence="4">
    <location>
        <begin position="705"/>
        <end position="830"/>
    </location>
</feature>
<dbReference type="InterPro" id="IPR001547">
    <property type="entry name" value="Glyco_hydro_5"/>
</dbReference>
<dbReference type="SUPFAM" id="SSF49785">
    <property type="entry name" value="Galactose-binding domain-like"/>
    <property type="match status" value="2"/>
</dbReference>
<dbReference type="PANTHER" id="PTHR31297:SF13">
    <property type="entry name" value="PUTATIVE-RELATED"/>
    <property type="match status" value="1"/>
</dbReference>
<organism evidence="5 6">
    <name type="scientific">Marivirga atlantica</name>
    <dbReference type="NCBI Taxonomy" id="1548457"/>
    <lineage>
        <taxon>Bacteria</taxon>
        <taxon>Pseudomonadati</taxon>
        <taxon>Bacteroidota</taxon>
        <taxon>Cytophagia</taxon>
        <taxon>Cytophagales</taxon>
        <taxon>Marivirgaceae</taxon>
        <taxon>Marivirga</taxon>
    </lineage>
</organism>
<name>A0A937DKU1_9BACT</name>
<dbReference type="PROSITE" id="PS51175">
    <property type="entry name" value="CBM6"/>
    <property type="match status" value="2"/>
</dbReference>
<evidence type="ECO:0000313" key="6">
    <source>
        <dbReference type="Proteomes" id="UP000642920"/>
    </source>
</evidence>
<evidence type="ECO:0000256" key="1">
    <source>
        <dbReference type="ARBA" id="ARBA00022729"/>
    </source>
</evidence>
<dbReference type="RefSeq" id="WP_201922795.1">
    <property type="nucleotide sequence ID" value="NZ_JAERQG010000003.1"/>
</dbReference>
<dbReference type="GO" id="GO:0030246">
    <property type="term" value="F:carbohydrate binding"/>
    <property type="evidence" value="ECO:0007669"/>
    <property type="project" value="InterPro"/>
</dbReference>
<keyword evidence="3" id="KW-0326">Glycosidase</keyword>
<dbReference type="Pfam" id="PF18962">
    <property type="entry name" value="Por_Secre_tail"/>
    <property type="match status" value="1"/>
</dbReference>
<dbReference type="GO" id="GO:0005576">
    <property type="term" value="C:extracellular region"/>
    <property type="evidence" value="ECO:0007669"/>
    <property type="project" value="TreeGrafter"/>
</dbReference>
<dbReference type="Pfam" id="PF03422">
    <property type="entry name" value="CBM_6"/>
    <property type="match status" value="2"/>
</dbReference>
<dbReference type="SMART" id="SM00606">
    <property type="entry name" value="CBD_IV"/>
    <property type="match status" value="2"/>
</dbReference>
<keyword evidence="1" id="KW-0732">Signal</keyword>
<dbReference type="InterPro" id="IPR005084">
    <property type="entry name" value="CBM6"/>
</dbReference>
<sequence length="924" mass="103634">MNSIPQQSRTIFLILLFLLFGNLNVKSQGFLKADGTQIKDENGNEIIFRGIGLGGWMLQEGYMLGTGGPQHELEARIEELVGAEKKEEFYDAWLANHMRKIDVDSMAAWGYNLIRLPMHYKLFTPPIEEEPIEGEITWREKGFAMTDSLLSWCKANNMYLILDLHAAPGGQGKNADISDYDDTKPSLWESEANQEKAIALWRKLADRYKDEPNIAGYDLINEPNWGFQDINNDPNGCAESQNTLLWNLQKDITEAIREVDQNHFVVIEGNCWGNNYSGLPTLWDDNLVISYHKYWNGNDQGAIQGMLDMRNERNVPIWLGETGENSNTWFTNAITLFEQNNMGWCWWPLKKLGSNNPLEIKRNDQYQAILDYWNNGAEKPSEADAYAGLMQLAEDLKLENNIYHKDVVDAKIRQPHTDATKPFVAHSIIPEDENIIYAVNYDLGKNGFAYFDNVASNTSGSAGGTTWNNGYAYRNDGVDIEACEDELSNGFNVGWIEQGEWLLFTVQVEEAGNYDLNLRTASTNANGRLIVQVDGIQATESIELPNTGDFQAWQTTTVSDVVLKQGTNRIKLYFETGDFNINYFSFTGPSASVAQPKILNKEGTHQKKNIKLLFNQTFEAIPDTHGFSVTRNGEAVAISAVSLAEDTLQLINVQLEESLDYYDEVLISYNGTEIMTQSGVALEAFSDEPVNIVLAGGIIPHEIPGRIQAEDFVLNNGFSLEDAEDNGGGSNLSYIDNGDYVEYMVNVTDSSNYEVNYRVASESSGGSLSLKYFNEVGTAIAISQVSFEATGGWQTWKTAKGSGAFLDKGIYTFRLTATSSLFNLNWFELKKVADVNPTSTKKRIVNEEVNIYPNPGKNHFNIDFGSSFSPDKLVIYSLGGEIIQEMEISRSRNQMLVEHNLQSGMYFVMLFNKTSQAIKKIVIL</sequence>
<dbReference type="InterPro" id="IPR017853">
    <property type="entry name" value="GH"/>
</dbReference>
<dbReference type="GO" id="GO:0009986">
    <property type="term" value="C:cell surface"/>
    <property type="evidence" value="ECO:0007669"/>
    <property type="project" value="TreeGrafter"/>
</dbReference>
<comment type="caution">
    <text evidence="5">The sequence shown here is derived from an EMBL/GenBank/DDBJ whole genome shotgun (WGS) entry which is preliminary data.</text>
</comment>
<dbReference type="InterPro" id="IPR008979">
    <property type="entry name" value="Galactose-bd-like_sf"/>
</dbReference>
<proteinExistence type="predicted"/>
<keyword evidence="6" id="KW-1185">Reference proteome</keyword>
<dbReference type="InterPro" id="IPR050386">
    <property type="entry name" value="Glycosyl_hydrolase_5"/>
</dbReference>
<evidence type="ECO:0000259" key="4">
    <source>
        <dbReference type="PROSITE" id="PS51175"/>
    </source>
</evidence>
<dbReference type="Pfam" id="PF00150">
    <property type="entry name" value="Cellulase"/>
    <property type="match status" value="1"/>
</dbReference>
<dbReference type="InterPro" id="IPR026444">
    <property type="entry name" value="Secre_tail"/>
</dbReference>
<feature type="domain" description="CBM6" evidence="4">
    <location>
        <begin position="458"/>
        <end position="587"/>
    </location>
</feature>
<dbReference type="CDD" id="cd04080">
    <property type="entry name" value="CBM6_cellulase-like"/>
    <property type="match status" value="2"/>
</dbReference>
<protein>
    <submittedName>
        <fullName evidence="5">Carbohydrate-binding protein</fullName>
    </submittedName>
</protein>
<dbReference type="Gene3D" id="3.20.20.80">
    <property type="entry name" value="Glycosidases"/>
    <property type="match status" value="1"/>
</dbReference>
<dbReference type="GO" id="GO:0008422">
    <property type="term" value="F:beta-glucosidase activity"/>
    <property type="evidence" value="ECO:0007669"/>
    <property type="project" value="TreeGrafter"/>
</dbReference>
<evidence type="ECO:0000313" key="5">
    <source>
        <dbReference type="EMBL" id="MBL0766399.1"/>
    </source>
</evidence>
<accession>A0A937DKU1</accession>
<gene>
    <name evidence="5" type="ORF">JKP34_14125</name>
</gene>
<dbReference type="EMBL" id="JAERQG010000003">
    <property type="protein sequence ID" value="MBL0766399.1"/>
    <property type="molecule type" value="Genomic_DNA"/>
</dbReference>
<dbReference type="InterPro" id="IPR006584">
    <property type="entry name" value="Cellulose-bd_IV"/>
</dbReference>
<evidence type="ECO:0000256" key="3">
    <source>
        <dbReference type="ARBA" id="ARBA00023295"/>
    </source>
</evidence>
<keyword evidence="2" id="KW-0378">Hydrolase</keyword>
<reference evidence="5" key="1">
    <citation type="submission" date="2021-01" db="EMBL/GenBank/DDBJ databases">
        <title>Marivirga sp. nov., isolated from intertidal surface sediments.</title>
        <authorList>
            <person name="Zhang M."/>
        </authorList>
    </citation>
    <scope>NUCLEOTIDE SEQUENCE</scope>
    <source>
        <strain evidence="5">SM1354</strain>
    </source>
</reference>
<dbReference type="SUPFAM" id="SSF51445">
    <property type="entry name" value="(Trans)glycosidases"/>
    <property type="match status" value="1"/>
</dbReference>
<dbReference type="PANTHER" id="PTHR31297">
    <property type="entry name" value="GLUCAN ENDO-1,6-BETA-GLUCOSIDASE B"/>
    <property type="match status" value="1"/>
</dbReference>